<feature type="transmembrane region" description="Helical" evidence="1">
    <location>
        <begin position="94"/>
        <end position="112"/>
    </location>
</feature>
<feature type="transmembrane region" description="Helical" evidence="1">
    <location>
        <begin position="149"/>
        <end position="172"/>
    </location>
</feature>
<dbReference type="Proteomes" id="UP000028073">
    <property type="component" value="Unassembled WGS sequence"/>
</dbReference>
<dbReference type="STRING" id="1137799.GZ78_11740"/>
<reference evidence="2 3" key="1">
    <citation type="submission" date="2014-06" db="EMBL/GenBank/DDBJ databases">
        <title>Whole Genome Sequences of Three Symbiotic Endozoicomonas Bacteria.</title>
        <authorList>
            <person name="Neave M.J."/>
            <person name="Apprill A."/>
            <person name="Voolstra C.R."/>
        </authorList>
    </citation>
    <scope>NUCLEOTIDE SEQUENCE [LARGE SCALE GENOMIC DNA]</scope>
    <source>
        <strain evidence="2 3">DSM 25634</strain>
    </source>
</reference>
<dbReference type="OrthoDB" id="5659946at2"/>
<feature type="transmembrane region" description="Helical" evidence="1">
    <location>
        <begin position="60"/>
        <end position="82"/>
    </location>
</feature>
<dbReference type="PROSITE" id="PS51257">
    <property type="entry name" value="PROKAR_LIPOPROTEIN"/>
    <property type="match status" value="1"/>
</dbReference>
<evidence type="ECO:0008006" key="4">
    <source>
        <dbReference type="Google" id="ProtNLM"/>
    </source>
</evidence>
<keyword evidence="1" id="KW-0472">Membrane</keyword>
<evidence type="ECO:0000313" key="3">
    <source>
        <dbReference type="Proteomes" id="UP000028073"/>
    </source>
</evidence>
<keyword evidence="1" id="KW-0812">Transmembrane</keyword>
<dbReference type="AlphaFoldDB" id="A0A081NID1"/>
<dbReference type="eggNOG" id="ENOG50329TX">
    <property type="taxonomic scope" value="Bacteria"/>
</dbReference>
<dbReference type="RefSeq" id="WP_034835334.1">
    <property type="nucleotide sequence ID" value="NZ_JOKH01000002.1"/>
</dbReference>
<evidence type="ECO:0000313" key="2">
    <source>
        <dbReference type="EMBL" id="KEQ18204.1"/>
    </source>
</evidence>
<feature type="transmembrane region" description="Helical" evidence="1">
    <location>
        <begin position="193"/>
        <end position="213"/>
    </location>
</feature>
<proteinExistence type="predicted"/>
<keyword evidence="1" id="KW-1133">Transmembrane helix</keyword>
<keyword evidence="3" id="KW-1185">Reference proteome</keyword>
<feature type="transmembrane region" description="Helical" evidence="1">
    <location>
        <begin position="247"/>
        <end position="268"/>
    </location>
</feature>
<gene>
    <name evidence="2" type="ORF">GZ78_11740</name>
</gene>
<accession>A0A081NID1</accession>
<feature type="transmembrane region" description="Helical" evidence="1">
    <location>
        <begin position="16"/>
        <end position="40"/>
    </location>
</feature>
<dbReference type="EMBL" id="JOKH01000002">
    <property type="protein sequence ID" value="KEQ18204.1"/>
    <property type="molecule type" value="Genomic_DNA"/>
</dbReference>
<name>A0A081NID1_9GAMM</name>
<protein>
    <recommendedName>
        <fullName evidence="4">DUF2232 domain-containing protein</fullName>
    </recommendedName>
</protein>
<organism evidence="2 3">
    <name type="scientific">Endozoicomonas numazuensis</name>
    <dbReference type="NCBI Taxonomy" id="1137799"/>
    <lineage>
        <taxon>Bacteria</taxon>
        <taxon>Pseudomonadati</taxon>
        <taxon>Pseudomonadota</taxon>
        <taxon>Gammaproteobacteria</taxon>
        <taxon>Oceanospirillales</taxon>
        <taxon>Endozoicomonadaceae</taxon>
        <taxon>Endozoicomonas</taxon>
    </lineage>
</organism>
<sequence>MRKLAELAMKSPKHSLFLAVIFACIPMLFWLSAAIVSLVILRRGIDHGLKVLMWALLPGIVWAAFGQYSVLIGLATTSLLACILRQTVSWPKTLLAVVPLGGLVAFAMYQISPQMISTMTDSVMEFLKKSLQNSSSEGMLQLGEHLRQILEYGVAGALAWVHILFCVLALVLARSWQSGLYNPGGFGEEFRQVRLPAAAGILLLAITLMGSALSPMMTALVPIASLPLFIAGLSLVHGLVKLRQLGSFWLIGIYMLLITLTQLAYPVIVLTACLDSLFDFRNRVNQQAQG</sequence>
<comment type="caution">
    <text evidence="2">The sequence shown here is derived from an EMBL/GenBank/DDBJ whole genome shotgun (WGS) entry which is preliminary data.</text>
</comment>
<evidence type="ECO:0000256" key="1">
    <source>
        <dbReference type="SAM" id="Phobius"/>
    </source>
</evidence>
<feature type="transmembrane region" description="Helical" evidence="1">
    <location>
        <begin position="219"/>
        <end position="240"/>
    </location>
</feature>